<evidence type="ECO:0000259" key="1">
    <source>
        <dbReference type="Pfam" id="PF04865"/>
    </source>
</evidence>
<dbReference type="Proteomes" id="UP000296822">
    <property type="component" value="Chromosome"/>
</dbReference>
<accession>A0A4D6HNH3</accession>
<dbReference type="PANTHER" id="PTHR37829">
    <property type="entry name" value="PHAGE-LIKE ELEMENT PBSX PROTEIN XKDT"/>
    <property type="match status" value="1"/>
</dbReference>
<reference evidence="2 3" key="1">
    <citation type="journal article" date="2019" name="Nat. Commun.">
        <title>A new type of DNA phosphorothioation-based antiviral system in archaea.</title>
        <authorList>
            <person name="Xiong L."/>
            <person name="Liu S."/>
            <person name="Chen S."/>
            <person name="Xiao Y."/>
            <person name="Zhu B."/>
            <person name="Gao Y."/>
            <person name="Zhang Y."/>
            <person name="Chen B."/>
            <person name="Luo J."/>
            <person name="Deng Z."/>
            <person name="Chen X."/>
            <person name="Wang L."/>
            <person name="Chen S."/>
        </authorList>
    </citation>
    <scope>NUCLEOTIDE SEQUENCE [LARGE SCALE GENOMIC DNA]</scope>
    <source>
        <strain evidence="2 3">JCM 10635</strain>
    </source>
</reference>
<sequence length="410" mass="43020">MTIIDGQFQSDSANDILDALLEDAKDYFGDDLNDEQLAVIRLFYQPIANRLAETQDDIGLVLSSAQLEYAEGMALDLLTALIGVRRREALKATGEATFSRNSVGGVDYTIPSGTVLQTDEIDPVRFETTETAVLPAGDLEVTVSIRATEGGAHGNVGANSLTVMPSPPTGIDAVTNSQTTDGGREEELDEDLRNRAKKDLAEGSAATAPALLTAIGSVPNVRSVSIFINDSGVDLTAAGGLPDHSFELVVEGGDEQEIGQMIIDKKGAADTAYGGANGTLVQVEGELPNGQTHEVMFSRPNVVQVYVDIELEVDDEYEGDEAVRDSVVSYIGGLASSGNPVEGGLGVGDDVLIGRVQTAIYNVRGVHDVTSLTVGTTDPPTGTSNVEIAFNERATSDALDGSISITRSEA</sequence>
<evidence type="ECO:0000313" key="2">
    <source>
        <dbReference type="EMBL" id="QCC55523.1"/>
    </source>
</evidence>
<gene>
    <name evidence="2" type="ORF">DV706_14220</name>
</gene>
<feature type="domain" description="Baseplate protein J-like barrel" evidence="1">
    <location>
        <begin position="97"/>
        <end position="183"/>
    </location>
</feature>
<dbReference type="EMBL" id="CP031305">
    <property type="protein sequence ID" value="QCC55523.1"/>
    <property type="molecule type" value="Genomic_DNA"/>
</dbReference>
<dbReference type="RefSeq" id="WP_006065732.1">
    <property type="nucleotide sequence ID" value="NZ_CP031305.1"/>
</dbReference>
<dbReference type="GeneID" id="39852421"/>
<dbReference type="InterPro" id="IPR052399">
    <property type="entry name" value="Phage_Baseplate_Assmbl_Protein"/>
</dbReference>
<dbReference type="AlphaFoldDB" id="A0A4D6HNH3"/>
<dbReference type="Pfam" id="PF04865">
    <property type="entry name" value="Baseplate_J"/>
    <property type="match status" value="1"/>
</dbReference>
<evidence type="ECO:0000313" key="3">
    <source>
        <dbReference type="Proteomes" id="UP000296822"/>
    </source>
</evidence>
<dbReference type="PANTHER" id="PTHR37829:SF3">
    <property type="entry name" value="PROTEIN JAYE-RELATED"/>
    <property type="match status" value="1"/>
</dbReference>
<name>A0A4D6HNH3_9EURY</name>
<dbReference type="KEGG" id="nbg:DV706_14220"/>
<dbReference type="InterPro" id="IPR006949">
    <property type="entry name" value="Barrel_Baseplate_J-like"/>
</dbReference>
<protein>
    <submittedName>
        <fullName evidence="2">Baseplate J family protein</fullName>
    </submittedName>
</protein>
<proteinExistence type="predicted"/>
<organism evidence="2 3">
    <name type="scientific">Natronorubrum bangense</name>
    <dbReference type="NCBI Taxonomy" id="61858"/>
    <lineage>
        <taxon>Archaea</taxon>
        <taxon>Methanobacteriati</taxon>
        <taxon>Methanobacteriota</taxon>
        <taxon>Stenosarchaea group</taxon>
        <taxon>Halobacteria</taxon>
        <taxon>Halobacteriales</taxon>
        <taxon>Natrialbaceae</taxon>
        <taxon>Natronorubrum</taxon>
    </lineage>
</organism>